<sequence>MINKILPLFLFLHFSLFVISCSSEDSQVNKDAIGMENLIGLDFTQSERDTLLPGLQVLKDQYDTLRTVALDNSVPVPLYFDPRLPGQALPTGKDTYLFQEFPTKRPQNIEECAFYTIGQLAHLIRTRQVTSLELTTMYLERLKRHGPTLECVVTLTEELALKQARRADKNIKAGRYLGPLHGIPYGAKDLLAVAGYKTTWGAMTHKDQVLDETATVVQKLEDAGAVLVAKLTLGALAWGDVWYGGKTRNPWNTEQGSSGSSAGPGSATAAGLVAFAIGSETWGSIVSPATRNGVTGLRPTFGTVSKAGAMALAWSMDKLGPMCRSVDDCALVYSIIKGTDGKDHSVVDVP</sequence>
<feature type="domain" description="Amidase" evidence="1">
    <location>
        <begin position="133"/>
        <end position="348"/>
    </location>
</feature>
<dbReference type="Pfam" id="PF01425">
    <property type="entry name" value="Amidase"/>
    <property type="match status" value="1"/>
</dbReference>
<dbReference type="InterPro" id="IPR000120">
    <property type="entry name" value="Amidase"/>
</dbReference>
<accession>A0A381YUZ7</accession>
<reference evidence="2" key="1">
    <citation type="submission" date="2018-05" db="EMBL/GenBank/DDBJ databases">
        <authorList>
            <person name="Lanie J.A."/>
            <person name="Ng W.-L."/>
            <person name="Kazmierczak K.M."/>
            <person name="Andrzejewski T.M."/>
            <person name="Davidsen T.M."/>
            <person name="Wayne K.J."/>
            <person name="Tettelin H."/>
            <person name="Glass J.I."/>
            <person name="Rusch D."/>
            <person name="Podicherti R."/>
            <person name="Tsui H.-C.T."/>
            <person name="Winkler M.E."/>
        </authorList>
    </citation>
    <scope>NUCLEOTIDE SEQUENCE</scope>
</reference>
<gene>
    <name evidence="2" type="ORF">METZ01_LOCUS133141</name>
</gene>
<feature type="non-terminal residue" evidence="2">
    <location>
        <position position="350"/>
    </location>
</feature>
<evidence type="ECO:0000313" key="2">
    <source>
        <dbReference type="EMBL" id="SVA80287.1"/>
    </source>
</evidence>
<protein>
    <recommendedName>
        <fullName evidence="1">Amidase domain-containing protein</fullName>
    </recommendedName>
</protein>
<dbReference type="InterPro" id="IPR036928">
    <property type="entry name" value="AS_sf"/>
</dbReference>
<dbReference type="PANTHER" id="PTHR11895">
    <property type="entry name" value="TRANSAMIDASE"/>
    <property type="match status" value="1"/>
</dbReference>
<dbReference type="GO" id="GO:0050567">
    <property type="term" value="F:glutaminyl-tRNA synthase (glutamine-hydrolyzing) activity"/>
    <property type="evidence" value="ECO:0007669"/>
    <property type="project" value="TreeGrafter"/>
</dbReference>
<dbReference type="InterPro" id="IPR023631">
    <property type="entry name" value="Amidase_dom"/>
</dbReference>
<dbReference type="SUPFAM" id="SSF75304">
    <property type="entry name" value="Amidase signature (AS) enzymes"/>
    <property type="match status" value="1"/>
</dbReference>
<dbReference type="EMBL" id="UINC01019013">
    <property type="protein sequence ID" value="SVA80287.1"/>
    <property type="molecule type" value="Genomic_DNA"/>
</dbReference>
<dbReference type="AlphaFoldDB" id="A0A381YUZ7"/>
<evidence type="ECO:0000259" key="1">
    <source>
        <dbReference type="Pfam" id="PF01425"/>
    </source>
</evidence>
<dbReference type="PROSITE" id="PS51257">
    <property type="entry name" value="PROKAR_LIPOPROTEIN"/>
    <property type="match status" value="1"/>
</dbReference>
<organism evidence="2">
    <name type="scientific">marine metagenome</name>
    <dbReference type="NCBI Taxonomy" id="408172"/>
    <lineage>
        <taxon>unclassified sequences</taxon>
        <taxon>metagenomes</taxon>
        <taxon>ecological metagenomes</taxon>
    </lineage>
</organism>
<proteinExistence type="predicted"/>
<name>A0A381YUZ7_9ZZZZ</name>
<dbReference type="PANTHER" id="PTHR11895:SF73">
    <property type="entry name" value="AMIDASE FAMILY PROTEIN"/>
    <property type="match status" value="1"/>
</dbReference>
<dbReference type="Gene3D" id="3.90.1300.10">
    <property type="entry name" value="Amidase signature (AS) domain"/>
    <property type="match status" value="1"/>
</dbReference>